<dbReference type="PROSITE" id="PS00798">
    <property type="entry name" value="ALDOKETO_REDUCTASE_1"/>
    <property type="match status" value="1"/>
</dbReference>
<feature type="active site" description="Proton donor" evidence="4">
    <location>
        <position position="51"/>
    </location>
</feature>
<dbReference type="SUPFAM" id="SSF51430">
    <property type="entry name" value="NAD(P)-linked oxidoreductase"/>
    <property type="match status" value="1"/>
</dbReference>
<dbReference type="AlphaFoldDB" id="A0AAE1I2B7"/>
<reference evidence="8" key="1">
    <citation type="submission" date="2021-07" db="EMBL/GenBank/DDBJ databases">
        <authorList>
            <person name="Catto M.A."/>
            <person name="Jacobson A."/>
            <person name="Kennedy G."/>
            <person name="Labadie P."/>
            <person name="Hunt B.G."/>
            <person name="Srinivasan R."/>
        </authorList>
    </citation>
    <scope>NUCLEOTIDE SEQUENCE</scope>
    <source>
        <strain evidence="8">PL_HMW_Pooled</strain>
        <tissue evidence="8">Head</tissue>
    </source>
</reference>
<dbReference type="PROSITE" id="PS00062">
    <property type="entry name" value="ALDOKETO_REDUCTASE_2"/>
    <property type="match status" value="1"/>
</dbReference>
<evidence type="ECO:0000259" key="7">
    <source>
        <dbReference type="Pfam" id="PF00248"/>
    </source>
</evidence>
<evidence type="ECO:0000256" key="6">
    <source>
        <dbReference type="PIRSR" id="PIRSR000097-3"/>
    </source>
</evidence>
<keyword evidence="2" id="KW-0521">NADP</keyword>
<evidence type="ECO:0000256" key="3">
    <source>
        <dbReference type="ARBA" id="ARBA00023002"/>
    </source>
</evidence>
<dbReference type="InterPro" id="IPR023210">
    <property type="entry name" value="NADP_OxRdtase_dom"/>
</dbReference>
<proteinExistence type="inferred from homology"/>
<reference evidence="8" key="2">
    <citation type="journal article" date="2023" name="BMC Genomics">
        <title>Pest status, molecular evolution, and epigenetic factors derived from the genome assembly of Frankliniella fusca, a thysanopteran phytovirus vector.</title>
        <authorList>
            <person name="Catto M.A."/>
            <person name="Labadie P.E."/>
            <person name="Jacobson A.L."/>
            <person name="Kennedy G.G."/>
            <person name="Srinivasan R."/>
            <person name="Hunt B.G."/>
        </authorList>
    </citation>
    <scope>NUCLEOTIDE SEQUENCE</scope>
    <source>
        <strain evidence="8">PL_HMW_Pooled</strain>
    </source>
</reference>
<evidence type="ECO:0000256" key="5">
    <source>
        <dbReference type="PIRSR" id="PIRSR000097-2"/>
    </source>
</evidence>
<dbReference type="Proteomes" id="UP001219518">
    <property type="component" value="Unassembled WGS sequence"/>
</dbReference>
<dbReference type="InterPro" id="IPR020471">
    <property type="entry name" value="AKR"/>
</dbReference>
<feature type="site" description="Lowers pKa of active site Tyr" evidence="6">
    <location>
        <position position="81"/>
    </location>
</feature>
<sequence length="332" mass="37416">MACKTFATLLTGAKMPLIGLGTWQGIAGELEGPLQSALKAGYRLIDTATAYGNEDVIGKLIEENWLTPRKLKREDLFISTKLPPSGMRPGGPDKWIRQSLEKLRMDHVDMYLIHMPFTWKLWGPDESPVNPDGKYVVEEDTDHIAVWKEMEALVDAGKAKHIGLSNFNQRQVQNILDNCRIKPANLQIELHMYIQQRPLVDFCHKNGIVVTAYSPLGSPGADVAMKTHFGANISVPDLLRNPVVLEVAKKYKKYAAQILLKHIVDRGIVAVPKSLSDDFLQQNINIFDFKMESADIEKINALDKGKDGRIFDMKFNEGFTESHPQFPFNEYP</sequence>
<dbReference type="PANTHER" id="PTHR11732">
    <property type="entry name" value="ALDO/KETO REDUCTASE"/>
    <property type="match status" value="1"/>
</dbReference>
<evidence type="ECO:0000256" key="4">
    <source>
        <dbReference type="PIRSR" id="PIRSR000097-1"/>
    </source>
</evidence>
<protein>
    <submittedName>
        <fullName evidence="8">Aldo-keto reductase family 1 member A1</fullName>
    </submittedName>
</protein>
<dbReference type="PRINTS" id="PR00069">
    <property type="entry name" value="ALDKETRDTASE"/>
</dbReference>
<evidence type="ECO:0000256" key="2">
    <source>
        <dbReference type="ARBA" id="ARBA00022857"/>
    </source>
</evidence>
<gene>
    <name evidence="8" type="ORF">KUF71_024183</name>
</gene>
<comment type="similarity">
    <text evidence="1">Belongs to the aldo/keto reductase family.</text>
</comment>
<keyword evidence="9" id="KW-1185">Reference proteome</keyword>
<dbReference type="InterPro" id="IPR036812">
    <property type="entry name" value="NAD(P)_OxRdtase_dom_sf"/>
</dbReference>
<dbReference type="Gene3D" id="3.20.20.100">
    <property type="entry name" value="NADP-dependent oxidoreductase domain"/>
    <property type="match status" value="1"/>
</dbReference>
<dbReference type="Pfam" id="PF00248">
    <property type="entry name" value="Aldo_ket_red"/>
    <property type="match status" value="1"/>
</dbReference>
<dbReference type="InterPro" id="IPR018170">
    <property type="entry name" value="Aldo/ket_reductase_CS"/>
</dbReference>
<evidence type="ECO:0000313" key="9">
    <source>
        <dbReference type="Proteomes" id="UP001219518"/>
    </source>
</evidence>
<dbReference type="EMBL" id="JAHWGI010001412">
    <property type="protein sequence ID" value="KAK3930826.1"/>
    <property type="molecule type" value="Genomic_DNA"/>
</dbReference>
<comment type="caution">
    <text evidence="8">The sequence shown here is derived from an EMBL/GenBank/DDBJ whole genome shotgun (WGS) entry which is preliminary data.</text>
</comment>
<name>A0AAE1I2B7_9NEOP</name>
<dbReference type="FunFam" id="3.20.20.100:FF:000006">
    <property type="entry name" value="Aldo-keto reductase family 1 member A1"/>
    <property type="match status" value="1"/>
</dbReference>
<organism evidence="8 9">
    <name type="scientific">Frankliniella fusca</name>
    <dbReference type="NCBI Taxonomy" id="407009"/>
    <lineage>
        <taxon>Eukaryota</taxon>
        <taxon>Metazoa</taxon>
        <taxon>Ecdysozoa</taxon>
        <taxon>Arthropoda</taxon>
        <taxon>Hexapoda</taxon>
        <taxon>Insecta</taxon>
        <taxon>Pterygota</taxon>
        <taxon>Neoptera</taxon>
        <taxon>Paraneoptera</taxon>
        <taxon>Thysanoptera</taxon>
        <taxon>Terebrantia</taxon>
        <taxon>Thripoidea</taxon>
        <taxon>Thripidae</taxon>
        <taxon>Frankliniella</taxon>
    </lineage>
</organism>
<keyword evidence="3" id="KW-0560">Oxidoreductase</keyword>
<feature type="domain" description="NADP-dependent oxidoreductase" evidence="7">
    <location>
        <begin position="31"/>
        <end position="303"/>
    </location>
</feature>
<evidence type="ECO:0000256" key="1">
    <source>
        <dbReference type="ARBA" id="ARBA00007905"/>
    </source>
</evidence>
<feature type="binding site" evidence="5">
    <location>
        <position position="114"/>
    </location>
    <ligand>
        <name>substrate</name>
    </ligand>
</feature>
<accession>A0AAE1I2B7</accession>
<dbReference type="PIRSF" id="PIRSF000097">
    <property type="entry name" value="AKR"/>
    <property type="match status" value="1"/>
</dbReference>
<evidence type="ECO:0000313" key="8">
    <source>
        <dbReference type="EMBL" id="KAK3930826.1"/>
    </source>
</evidence>
<dbReference type="GO" id="GO:0016491">
    <property type="term" value="F:oxidoreductase activity"/>
    <property type="evidence" value="ECO:0007669"/>
    <property type="project" value="UniProtKB-KW"/>
</dbReference>